<dbReference type="PANTHER" id="PTHR36865:SF1">
    <property type="entry name" value="RIKEN CDNA 1700001O22 GENE"/>
    <property type="match status" value="1"/>
</dbReference>
<dbReference type="AlphaFoldDB" id="A0A7F8Q6G2"/>
<evidence type="ECO:0000259" key="2">
    <source>
        <dbReference type="Pfam" id="PF15737"/>
    </source>
</evidence>
<name>A0A7F8Q6G2_LEPWE</name>
<dbReference type="RefSeq" id="XP_030876116.1">
    <property type="nucleotide sequence ID" value="XM_031020256.1"/>
</dbReference>
<reference evidence="4" key="1">
    <citation type="submission" date="2025-08" db="UniProtKB">
        <authorList>
            <consortium name="RefSeq"/>
        </authorList>
    </citation>
    <scope>IDENTIFICATION</scope>
    <source>
        <tissue evidence="4">Liver</tissue>
    </source>
</reference>
<accession>A0A7F8Q6G2</accession>
<dbReference type="OrthoDB" id="9837695at2759"/>
<evidence type="ECO:0000313" key="4">
    <source>
        <dbReference type="RefSeq" id="XP_030876116.1"/>
    </source>
</evidence>
<dbReference type="Pfam" id="PF15737">
    <property type="entry name" value="DUF4685"/>
    <property type="match status" value="1"/>
</dbReference>
<dbReference type="PANTHER" id="PTHR36865">
    <property type="entry name" value="RIKEN CDNA 1700001O22 GENE"/>
    <property type="match status" value="1"/>
</dbReference>
<protein>
    <submittedName>
        <fullName evidence="4">Uncharacterized protein C9orf50 homolog</fullName>
    </submittedName>
</protein>
<keyword evidence="3" id="KW-1185">Reference proteome</keyword>
<gene>
    <name evidence="4" type="primary">CUNH9orf50</name>
</gene>
<sequence>MPRRPPNPGTQQVAPKGLPGDGARRRRDPRLPRLPLPQLRGSPGGLRASEGGGAWSPSPRLPALPTLAQRAAQNRTRLRSLLLLAGAPRELAPGRPGPGEREDPCRGAATLPALLGEFLPSRFRELLHQLGAERAEPPPPSEAPPGTPGGGLFPPPPGSQHPQHHNQKGVSEYCHHSPRCPQLPDLRGQSLYFQNSLKKILLHQIPALGTLRRDHSQFTLKKANHRPHGAQAPKLKAVLTHSSSGESSGQRRRFCPFRVRFADETLRDTALRYWERSCAAQPLHFSGASSPRASKSLHLFIDQLLCAVSGNVAVPKPSFRQGTIENGIAPRSTTSEGVFGSVGRWLESLSKALCPRAKEEAMANISFGWDCPGLPIQEPPGHLSEDASVKSSLPCIPRATTQRPRGDLQTLLDTDNILGQVGKSPCSWSRKLESFLPSLVLHTVLKRGCPKGYQPLLPSMTPQEAPK</sequence>
<evidence type="ECO:0000313" key="3">
    <source>
        <dbReference type="Proteomes" id="UP000245341"/>
    </source>
</evidence>
<organism evidence="3 4">
    <name type="scientific">Leptonychotes weddellii</name>
    <name type="common">Weddell seal</name>
    <name type="synonym">Otaria weddellii</name>
    <dbReference type="NCBI Taxonomy" id="9713"/>
    <lineage>
        <taxon>Eukaryota</taxon>
        <taxon>Metazoa</taxon>
        <taxon>Chordata</taxon>
        <taxon>Craniata</taxon>
        <taxon>Vertebrata</taxon>
        <taxon>Euteleostomi</taxon>
        <taxon>Mammalia</taxon>
        <taxon>Eutheria</taxon>
        <taxon>Laurasiatheria</taxon>
        <taxon>Carnivora</taxon>
        <taxon>Caniformia</taxon>
        <taxon>Pinnipedia</taxon>
        <taxon>Phocidae</taxon>
        <taxon>Monachinae</taxon>
        <taxon>Lobodontini</taxon>
        <taxon>Leptonychotes</taxon>
    </lineage>
</organism>
<dbReference type="InterPro" id="IPR032756">
    <property type="entry name" value="DUF4685"/>
</dbReference>
<feature type="region of interest" description="Disordered" evidence="1">
    <location>
        <begin position="132"/>
        <end position="176"/>
    </location>
</feature>
<proteinExistence type="predicted"/>
<dbReference type="CTD" id="101663964"/>
<dbReference type="Proteomes" id="UP000245341">
    <property type="component" value="Unplaced"/>
</dbReference>
<feature type="region of interest" description="Disordered" evidence="1">
    <location>
        <begin position="1"/>
        <end position="62"/>
    </location>
</feature>
<feature type="compositionally biased region" description="Low complexity" evidence="1">
    <location>
        <begin position="36"/>
        <end position="47"/>
    </location>
</feature>
<feature type="compositionally biased region" description="Pro residues" evidence="1">
    <location>
        <begin position="137"/>
        <end position="159"/>
    </location>
</feature>
<feature type="domain" description="DUF4685" evidence="2">
    <location>
        <begin position="182"/>
        <end position="281"/>
    </location>
</feature>
<dbReference type="GeneID" id="102739156"/>
<evidence type="ECO:0000256" key="1">
    <source>
        <dbReference type="SAM" id="MobiDB-lite"/>
    </source>
</evidence>
<dbReference type="KEGG" id="lww:102739156"/>